<evidence type="ECO:0000313" key="1">
    <source>
        <dbReference type="EMBL" id="GAH87324.1"/>
    </source>
</evidence>
<dbReference type="InterPro" id="IPR029063">
    <property type="entry name" value="SAM-dependent_MTases_sf"/>
</dbReference>
<gene>
    <name evidence="1" type="ORF">S03H2_61930</name>
</gene>
<name>X1KAS5_9ZZZZ</name>
<dbReference type="SUPFAM" id="SSF53335">
    <property type="entry name" value="S-adenosyl-L-methionine-dependent methyltransferases"/>
    <property type="match status" value="1"/>
</dbReference>
<dbReference type="AlphaFoldDB" id="X1KAS5"/>
<reference evidence="1" key="1">
    <citation type="journal article" date="2014" name="Front. Microbiol.">
        <title>High frequency of phylogenetically diverse reductive dehalogenase-homologous genes in deep subseafloor sedimentary metagenomes.</title>
        <authorList>
            <person name="Kawai M."/>
            <person name="Futagami T."/>
            <person name="Toyoda A."/>
            <person name="Takaki Y."/>
            <person name="Nishi S."/>
            <person name="Hori S."/>
            <person name="Arai W."/>
            <person name="Tsubouchi T."/>
            <person name="Morono Y."/>
            <person name="Uchiyama I."/>
            <person name="Ito T."/>
            <person name="Fujiyama A."/>
            <person name="Inagaki F."/>
            <person name="Takami H."/>
        </authorList>
    </citation>
    <scope>NUCLEOTIDE SEQUENCE</scope>
    <source>
        <strain evidence="1">Expedition CK06-06</strain>
    </source>
</reference>
<dbReference type="Gene3D" id="3.40.50.150">
    <property type="entry name" value="Vaccinia Virus protein VP39"/>
    <property type="match status" value="1"/>
</dbReference>
<comment type="caution">
    <text evidence="1">The sequence shown here is derived from an EMBL/GenBank/DDBJ whole genome shotgun (WGS) entry which is preliminary data.</text>
</comment>
<accession>X1KAS5</accession>
<proteinExistence type="predicted"/>
<organism evidence="1">
    <name type="scientific">marine sediment metagenome</name>
    <dbReference type="NCBI Taxonomy" id="412755"/>
    <lineage>
        <taxon>unclassified sequences</taxon>
        <taxon>metagenomes</taxon>
        <taxon>ecological metagenomes</taxon>
    </lineage>
</organism>
<dbReference type="EMBL" id="BARU01040017">
    <property type="protein sequence ID" value="GAH87324.1"/>
    <property type="molecule type" value="Genomic_DNA"/>
</dbReference>
<feature type="non-terminal residue" evidence="1">
    <location>
        <position position="1"/>
    </location>
</feature>
<protein>
    <recommendedName>
        <fullName evidence="2">Methyltransferase type 11 domain-containing protein</fullName>
    </recommendedName>
</protein>
<evidence type="ECO:0008006" key="2">
    <source>
        <dbReference type="Google" id="ProtNLM"/>
    </source>
</evidence>
<sequence>VPKKKHGEIIKNFHRMLKKDGYMMLVFNPRENEGVDDFLGTDMYWSCNKPEISRKLVLDAGFEIIFDEILDRGNEFMYWVIAKK</sequence>